<evidence type="ECO:0000313" key="2">
    <source>
        <dbReference type="EMBL" id="OMO51031.1"/>
    </source>
</evidence>
<comment type="caution">
    <text evidence="2">The sequence shown here is derived from an EMBL/GenBank/DDBJ whole genome shotgun (WGS) entry which is preliminary data.</text>
</comment>
<evidence type="ECO:0000313" key="3">
    <source>
        <dbReference type="Proteomes" id="UP000188268"/>
    </source>
</evidence>
<feature type="transmembrane region" description="Helical" evidence="1">
    <location>
        <begin position="155"/>
        <end position="180"/>
    </location>
</feature>
<dbReference type="EMBL" id="AWWV01015974">
    <property type="protein sequence ID" value="OMO51031.1"/>
    <property type="molecule type" value="Genomic_DNA"/>
</dbReference>
<protein>
    <recommendedName>
        <fullName evidence="4">Multi antimicrobial extrusion protein</fullName>
    </recommendedName>
</protein>
<sequence>MVVFTDNFHQSNEQIVMNLQKELLSADILVVVAVKDEDSVKWIQANSRNIPNIIFFESHHDLVNKLGGSYVQSEVKGSMFDKIVGISQQKKTNEPVEVVQTVSKAWDRHNSDDIRIVRGIGWQQIGAYANLAAYYLVGIPPWVLCGFVLHLRGEGLWIGMLTGSTIQGILLAFVIAATNWKKQASKARERIFQAEQ</sequence>
<proteinExistence type="predicted"/>
<dbReference type="Gramene" id="OMO51031">
    <property type="protein sequence ID" value="OMO51031"/>
    <property type="gene ID" value="CCACVL1_30060"/>
</dbReference>
<dbReference type="GO" id="GO:0010028">
    <property type="term" value="P:xanthophyll cycle"/>
    <property type="evidence" value="ECO:0007669"/>
    <property type="project" value="InterPro"/>
</dbReference>
<keyword evidence="1" id="KW-0472">Membrane</keyword>
<keyword evidence="1" id="KW-1133">Transmembrane helix</keyword>
<accession>A0A1R3FYY2</accession>
<keyword evidence="3" id="KW-1185">Reference proteome</keyword>
<evidence type="ECO:0008006" key="4">
    <source>
        <dbReference type="Google" id="ProtNLM"/>
    </source>
</evidence>
<dbReference type="STRING" id="210143.A0A1R3FYY2"/>
<dbReference type="GO" id="GO:0046422">
    <property type="term" value="F:violaxanthin de-epoxidase activity"/>
    <property type="evidence" value="ECO:0007669"/>
    <property type="project" value="InterPro"/>
</dbReference>
<evidence type="ECO:0000256" key="1">
    <source>
        <dbReference type="SAM" id="Phobius"/>
    </source>
</evidence>
<dbReference type="Proteomes" id="UP000188268">
    <property type="component" value="Unassembled WGS sequence"/>
</dbReference>
<reference evidence="2 3" key="1">
    <citation type="submission" date="2013-09" db="EMBL/GenBank/DDBJ databases">
        <title>Corchorus capsularis genome sequencing.</title>
        <authorList>
            <person name="Alam M."/>
            <person name="Haque M.S."/>
            <person name="Islam M.S."/>
            <person name="Emdad E.M."/>
            <person name="Islam M.M."/>
            <person name="Ahmed B."/>
            <person name="Halim A."/>
            <person name="Hossen Q.M.M."/>
            <person name="Hossain M.Z."/>
            <person name="Ahmed R."/>
            <person name="Khan M.M."/>
            <person name="Islam R."/>
            <person name="Rashid M.M."/>
            <person name="Khan S.A."/>
            <person name="Rahman M.S."/>
            <person name="Alam M."/>
        </authorList>
    </citation>
    <scope>NUCLEOTIDE SEQUENCE [LARGE SCALE GENOMIC DNA]</scope>
    <source>
        <strain evidence="3">cv. CVL-1</strain>
        <tissue evidence="2">Whole seedling</tissue>
    </source>
</reference>
<keyword evidence="1" id="KW-0812">Transmembrane</keyword>
<dbReference type="OrthoDB" id="1002221at2759"/>
<dbReference type="AlphaFoldDB" id="A0A1R3FYY2"/>
<dbReference type="PANTHER" id="PTHR33970:SF2">
    <property type="entry name" value="OS01G0716400 PROTEIN"/>
    <property type="match status" value="1"/>
</dbReference>
<name>A0A1R3FYY2_COCAP</name>
<feature type="transmembrane region" description="Helical" evidence="1">
    <location>
        <begin position="125"/>
        <end position="149"/>
    </location>
</feature>
<dbReference type="InterPro" id="IPR044682">
    <property type="entry name" value="VDE"/>
</dbReference>
<organism evidence="2 3">
    <name type="scientific">Corchorus capsularis</name>
    <name type="common">Jute</name>
    <dbReference type="NCBI Taxonomy" id="210143"/>
    <lineage>
        <taxon>Eukaryota</taxon>
        <taxon>Viridiplantae</taxon>
        <taxon>Streptophyta</taxon>
        <taxon>Embryophyta</taxon>
        <taxon>Tracheophyta</taxon>
        <taxon>Spermatophyta</taxon>
        <taxon>Magnoliopsida</taxon>
        <taxon>eudicotyledons</taxon>
        <taxon>Gunneridae</taxon>
        <taxon>Pentapetalae</taxon>
        <taxon>rosids</taxon>
        <taxon>malvids</taxon>
        <taxon>Malvales</taxon>
        <taxon>Malvaceae</taxon>
        <taxon>Grewioideae</taxon>
        <taxon>Apeibeae</taxon>
        <taxon>Corchorus</taxon>
    </lineage>
</organism>
<dbReference type="PANTHER" id="PTHR33970">
    <property type="entry name" value="VIOLAXANTHIN DE-EPOXIDASE, CHLOROPLASTIC-RELATED"/>
    <property type="match status" value="1"/>
</dbReference>
<gene>
    <name evidence="2" type="ORF">CCACVL1_30060</name>
</gene>